<dbReference type="PANTHER" id="PTHR33050:SF7">
    <property type="entry name" value="RIBONUCLEASE H"/>
    <property type="match status" value="1"/>
</dbReference>
<dbReference type="OrthoDB" id="10068174at2759"/>
<evidence type="ECO:0000313" key="4">
    <source>
        <dbReference type="Proteomes" id="UP000504617"/>
    </source>
</evidence>
<proteinExistence type="inferred from homology"/>
<evidence type="ECO:0000256" key="2">
    <source>
        <dbReference type="ARBA" id="ARBA00012180"/>
    </source>
</evidence>
<dbReference type="InterPro" id="IPR043502">
    <property type="entry name" value="DNA/RNA_pol_sf"/>
</dbReference>
<gene>
    <name evidence="5" type="primary">LOC106548824</name>
</gene>
<dbReference type="SUPFAM" id="SSF56672">
    <property type="entry name" value="DNA/RNA polymerases"/>
    <property type="match status" value="1"/>
</dbReference>
<dbReference type="PROSITE" id="PS50878">
    <property type="entry name" value="RT_POL"/>
    <property type="match status" value="1"/>
</dbReference>
<dbReference type="GeneID" id="106548824"/>
<organism evidence="4 5">
    <name type="scientific">Thamnophis sirtalis</name>
    <dbReference type="NCBI Taxonomy" id="35019"/>
    <lineage>
        <taxon>Eukaryota</taxon>
        <taxon>Metazoa</taxon>
        <taxon>Chordata</taxon>
        <taxon>Craniata</taxon>
        <taxon>Vertebrata</taxon>
        <taxon>Euteleostomi</taxon>
        <taxon>Lepidosauria</taxon>
        <taxon>Squamata</taxon>
        <taxon>Bifurcata</taxon>
        <taxon>Unidentata</taxon>
        <taxon>Episquamata</taxon>
        <taxon>Toxicofera</taxon>
        <taxon>Serpentes</taxon>
        <taxon>Colubroidea</taxon>
        <taxon>Colubridae</taxon>
        <taxon>Natricinae</taxon>
        <taxon>Thamnophis</taxon>
    </lineage>
</organism>
<keyword evidence="4" id="KW-1185">Reference proteome</keyword>
<dbReference type="Gene3D" id="3.10.10.10">
    <property type="entry name" value="HIV Type 1 Reverse Transcriptase, subunit A, domain 1"/>
    <property type="match status" value="1"/>
</dbReference>
<dbReference type="Proteomes" id="UP000504617">
    <property type="component" value="Unplaced"/>
</dbReference>
<dbReference type="AlphaFoldDB" id="A0A6I9YCJ7"/>
<dbReference type="KEGG" id="tsr:106548824"/>
<protein>
    <recommendedName>
        <fullName evidence="2">ribonuclease H</fullName>
        <ecNumber evidence="2">3.1.26.4</ecNumber>
    </recommendedName>
</protein>
<feature type="non-terminal residue" evidence="5">
    <location>
        <position position="308"/>
    </location>
</feature>
<name>A0A6I9YCJ7_9SAUR</name>
<dbReference type="InterPro" id="IPR000477">
    <property type="entry name" value="RT_dom"/>
</dbReference>
<evidence type="ECO:0000259" key="3">
    <source>
        <dbReference type="PROSITE" id="PS50878"/>
    </source>
</evidence>
<feature type="domain" description="Reverse transcriptase" evidence="3">
    <location>
        <begin position="31"/>
        <end position="213"/>
    </location>
</feature>
<reference evidence="5" key="1">
    <citation type="submission" date="2025-08" db="UniProtKB">
        <authorList>
            <consortium name="RefSeq"/>
        </authorList>
    </citation>
    <scope>IDENTIFICATION</scope>
</reference>
<dbReference type="Gene3D" id="3.30.70.270">
    <property type="match status" value="1"/>
</dbReference>
<dbReference type="InterPro" id="IPR043128">
    <property type="entry name" value="Rev_trsase/Diguanyl_cyclase"/>
</dbReference>
<dbReference type="RefSeq" id="XP_013921765.1">
    <property type="nucleotide sequence ID" value="XM_014066290.1"/>
</dbReference>
<sequence length="308" mass="35279">MVFRTFPPSRDLEQCHLMSLAIQHLLDIRVVEPVLRKEYGLGLYSNLFVVLKSSGGWRAILDLKRLNSYLVYRHFKMSSLRSILLVIQRSDFMASVDLTEAYLHIPILPAHHRFLRFSHKGHHLQYRALLFGLASASRTFTKVLAALVVHLRSHPVRLQCYLDDMLVQAQSRTQAIHDLNLTIQMLQSLGFFVNFPKSHLSSMTKILHLGTVIDSVAGLVRLFSEHLTNLQALTCHIRASQSVSILTLARLLGKMVLCIGIVPWVRLHSQTLQWLLIPYQCHRMNNLRLIGLPLDLCWSLRGWISLAL</sequence>
<dbReference type="InterPro" id="IPR052055">
    <property type="entry name" value="Hepadnavirus_pol/RT"/>
</dbReference>
<dbReference type="GO" id="GO:0004523">
    <property type="term" value="F:RNA-DNA hybrid ribonuclease activity"/>
    <property type="evidence" value="ECO:0007669"/>
    <property type="project" value="UniProtKB-EC"/>
</dbReference>
<accession>A0A6I9YCJ7</accession>
<evidence type="ECO:0000256" key="1">
    <source>
        <dbReference type="ARBA" id="ARBA00010879"/>
    </source>
</evidence>
<dbReference type="PANTHER" id="PTHR33050">
    <property type="entry name" value="REVERSE TRANSCRIPTASE DOMAIN-CONTAINING PROTEIN"/>
    <property type="match status" value="1"/>
</dbReference>
<dbReference type="Pfam" id="PF00078">
    <property type="entry name" value="RVT_1"/>
    <property type="match status" value="1"/>
</dbReference>
<dbReference type="EC" id="3.1.26.4" evidence="2"/>
<evidence type="ECO:0000313" key="5">
    <source>
        <dbReference type="RefSeq" id="XP_013921765.1"/>
    </source>
</evidence>
<comment type="similarity">
    <text evidence="1">Belongs to the beta type-B retroviral polymerase family. HERV class-II K(HML-2) pol subfamily.</text>
</comment>